<evidence type="ECO:0000259" key="8">
    <source>
        <dbReference type="SMART" id="SM00891"/>
    </source>
</evidence>
<dbReference type="GO" id="GO:1901255">
    <property type="term" value="P:nucleotide-excision repair involved in interstrand cross-link repair"/>
    <property type="evidence" value="ECO:0007669"/>
    <property type="project" value="TreeGrafter"/>
</dbReference>
<dbReference type="CDD" id="cd20075">
    <property type="entry name" value="XPF_nuclease_XPF_arch"/>
    <property type="match status" value="1"/>
</dbReference>
<dbReference type="GO" id="GO:0000110">
    <property type="term" value="C:nucleotide-excision repair factor 1 complex"/>
    <property type="evidence" value="ECO:0007669"/>
    <property type="project" value="TreeGrafter"/>
</dbReference>
<dbReference type="GO" id="GO:0000712">
    <property type="term" value="P:resolution of meiotic recombination intermediates"/>
    <property type="evidence" value="ECO:0007669"/>
    <property type="project" value="TreeGrafter"/>
</dbReference>
<keyword evidence="4" id="KW-0378">Hydrolase</keyword>
<dbReference type="GO" id="GO:0000724">
    <property type="term" value="P:double-strand break repair via homologous recombination"/>
    <property type="evidence" value="ECO:0007669"/>
    <property type="project" value="TreeGrafter"/>
</dbReference>
<protein>
    <recommendedName>
        <fullName evidence="10">ERCC4 domain-containing protein</fullName>
    </recommendedName>
</protein>
<gene>
    <name evidence="9" type="ORF">MNBD_BACTEROID07-327</name>
</gene>
<name>A0A3B0UXH7_9ZZZZ</name>
<dbReference type="GO" id="GO:0003684">
    <property type="term" value="F:damaged DNA binding"/>
    <property type="evidence" value="ECO:0007669"/>
    <property type="project" value="TreeGrafter"/>
</dbReference>
<keyword evidence="2" id="KW-0255">Endonuclease</keyword>
<dbReference type="InterPro" id="IPR006166">
    <property type="entry name" value="ERCC4_domain"/>
</dbReference>
<evidence type="ECO:0000256" key="6">
    <source>
        <dbReference type="ARBA" id="ARBA00023204"/>
    </source>
</evidence>
<sequence>MKIIITADNREKSSGIPGLLRNHFVNVQMVQLSIGDYMINDEIVIERKTNEDFVQSLMDGRLFAQCAKMRKTGMTPLFIVEGNPYKTAHRISPTAIKGALLSINLSWQIPIIKSSGKKDTADIIVMAAKQEIHSLYFVRKNGKKPKKKQNLQHYFIQGLPGVGPKLAHELLRHFSTIENIIRADASTLTEIEGIGKKKAEELFRFFREW</sequence>
<proteinExistence type="predicted"/>
<evidence type="ECO:0000256" key="3">
    <source>
        <dbReference type="ARBA" id="ARBA00022763"/>
    </source>
</evidence>
<feature type="domain" description="ERCC4" evidence="8">
    <location>
        <begin position="4"/>
        <end position="84"/>
    </location>
</feature>
<dbReference type="InterPro" id="IPR011335">
    <property type="entry name" value="Restrct_endonuc-II-like"/>
</dbReference>
<evidence type="ECO:0000256" key="5">
    <source>
        <dbReference type="ARBA" id="ARBA00023125"/>
    </source>
</evidence>
<dbReference type="Pfam" id="PF02732">
    <property type="entry name" value="ERCC4"/>
    <property type="match status" value="1"/>
</dbReference>
<dbReference type="InterPro" id="IPR003583">
    <property type="entry name" value="Hlx-hairpin-Hlx_DNA-bd_motif"/>
</dbReference>
<evidence type="ECO:0000256" key="1">
    <source>
        <dbReference type="ARBA" id="ARBA00022722"/>
    </source>
</evidence>
<dbReference type="GO" id="GO:0003697">
    <property type="term" value="F:single-stranded DNA binding"/>
    <property type="evidence" value="ECO:0007669"/>
    <property type="project" value="TreeGrafter"/>
</dbReference>
<keyword evidence="3" id="KW-0227">DNA damage</keyword>
<dbReference type="AlphaFoldDB" id="A0A3B0UXH7"/>
<dbReference type="PANTHER" id="PTHR10150">
    <property type="entry name" value="DNA REPAIR ENDONUCLEASE XPF"/>
    <property type="match status" value="1"/>
</dbReference>
<keyword evidence="1" id="KW-0540">Nuclease</keyword>
<dbReference type="Gene3D" id="1.10.150.20">
    <property type="entry name" value="5' to 3' exonuclease, C-terminal subdomain"/>
    <property type="match status" value="1"/>
</dbReference>
<dbReference type="GO" id="GO:0000014">
    <property type="term" value="F:single-stranded DNA endodeoxyribonuclease activity"/>
    <property type="evidence" value="ECO:0007669"/>
    <property type="project" value="TreeGrafter"/>
</dbReference>
<dbReference type="SMART" id="SM00891">
    <property type="entry name" value="ERCC4"/>
    <property type="match status" value="1"/>
</dbReference>
<evidence type="ECO:0000256" key="4">
    <source>
        <dbReference type="ARBA" id="ARBA00022801"/>
    </source>
</evidence>
<evidence type="ECO:0000259" key="7">
    <source>
        <dbReference type="SMART" id="SM00278"/>
    </source>
</evidence>
<feature type="non-terminal residue" evidence="9">
    <location>
        <position position="209"/>
    </location>
</feature>
<accession>A0A3B0UXH7</accession>
<evidence type="ECO:0008006" key="10">
    <source>
        <dbReference type="Google" id="ProtNLM"/>
    </source>
</evidence>
<feature type="domain" description="Helix-hairpin-helix DNA-binding motif class 1" evidence="7">
    <location>
        <begin position="186"/>
        <end position="205"/>
    </location>
</feature>
<feature type="domain" description="Helix-hairpin-helix DNA-binding motif class 1" evidence="7">
    <location>
        <begin position="154"/>
        <end position="173"/>
    </location>
</feature>
<dbReference type="Pfam" id="PF14520">
    <property type="entry name" value="HHH_5"/>
    <property type="match status" value="1"/>
</dbReference>
<evidence type="ECO:0000313" key="9">
    <source>
        <dbReference type="EMBL" id="VAW29299.1"/>
    </source>
</evidence>
<keyword evidence="6" id="KW-0234">DNA repair</keyword>
<dbReference type="InterPro" id="IPR010994">
    <property type="entry name" value="RuvA_2-like"/>
</dbReference>
<dbReference type="PANTHER" id="PTHR10150:SF0">
    <property type="entry name" value="DNA REPAIR ENDONUCLEASE XPF"/>
    <property type="match status" value="1"/>
</dbReference>
<keyword evidence="5" id="KW-0238">DNA-binding</keyword>
<dbReference type="SUPFAM" id="SSF52980">
    <property type="entry name" value="Restriction endonuclease-like"/>
    <property type="match status" value="1"/>
</dbReference>
<organism evidence="9">
    <name type="scientific">hydrothermal vent metagenome</name>
    <dbReference type="NCBI Taxonomy" id="652676"/>
    <lineage>
        <taxon>unclassified sequences</taxon>
        <taxon>metagenomes</taxon>
        <taxon>ecological metagenomes</taxon>
    </lineage>
</organism>
<reference evidence="9" key="1">
    <citation type="submission" date="2018-06" db="EMBL/GenBank/DDBJ databases">
        <authorList>
            <person name="Zhirakovskaya E."/>
        </authorList>
    </citation>
    <scope>NUCLEOTIDE SEQUENCE</scope>
</reference>
<dbReference type="Gene3D" id="3.40.50.10130">
    <property type="match status" value="1"/>
</dbReference>
<dbReference type="SMART" id="SM00278">
    <property type="entry name" value="HhH1"/>
    <property type="match status" value="2"/>
</dbReference>
<dbReference type="SUPFAM" id="SSF47781">
    <property type="entry name" value="RuvA domain 2-like"/>
    <property type="match status" value="1"/>
</dbReference>
<evidence type="ECO:0000256" key="2">
    <source>
        <dbReference type="ARBA" id="ARBA00022759"/>
    </source>
</evidence>
<dbReference type="EMBL" id="UOET01000348">
    <property type="protein sequence ID" value="VAW29299.1"/>
    <property type="molecule type" value="Genomic_DNA"/>
</dbReference>